<protein>
    <submittedName>
        <fullName evidence="2">L-lactate dehydrogenase complex protein LldG</fullName>
    </submittedName>
</protein>
<accession>A0A8T4GZA9</accession>
<organism evidence="2 3">
    <name type="scientific">Halolamina salifodinae</name>
    <dbReference type="NCBI Taxonomy" id="1202767"/>
    <lineage>
        <taxon>Archaea</taxon>
        <taxon>Methanobacteriati</taxon>
        <taxon>Methanobacteriota</taxon>
        <taxon>Stenosarchaea group</taxon>
        <taxon>Halobacteria</taxon>
        <taxon>Halobacteriales</taxon>
        <taxon>Haloferacaceae</taxon>
    </lineage>
</organism>
<dbReference type="EMBL" id="JAGGLC010000005">
    <property type="protein sequence ID" value="MBP1987760.1"/>
    <property type="molecule type" value="Genomic_DNA"/>
</dbReference>
<dbReference type="Proteomes" id="UP000823736">
    <property type="component" value="Unassembled WGS sequence"/>
</dbReference>
<sequence length="168" mass="17252">MSTLAATFTDALDGLGVESTRTTAAGFPDALAATVEGPAVGTPLPFDGVSLDGADVAVPPTPDQLRTAKTGVTPVFGGIAEYGSVVVESRPEGDELVALYPERHVAVLRESDLVAGVDDATDYLRERFEAGRDSAVLATGVSATADMGATVEGVHGPREVRVIVLSDR</sequence>
<dbReference type="AlphaFoldDB" id="A0A8T4GZA9"/>
<dbReference type="InterPro" id="IPR024185">
    <property type="entry name" value="FTHF_cligase-like_sf"/>
</dbReference>
<dbReference type="RefSeq" id="WP_209492129.1">
    <property type="nucleotide sequence ID" value="NZ_JAGGLC010000005.1"/>
</dbReference>
<name>A0A8T4GZA9_9EURY</name>
<comment type="caution">
    <text evidence="2">The sequence shown here is derived from an EMBL/GenBank/DDBJ whole genome shotgun (WGS) entry which is preliminary data.</text>
</comment>
<reference evidence="2" key="1">
    <citation type="submission" date="2021-03" db="EMBL/GenBank/DDBJ databases">
        <title>Genomic Encyclopedia of Type Strains, Phase IV (KMG-IV): sequencing the most valuable type-strain genomes for metagenomic binning, comparative biology and taxonomic classification.</title>
        <authorList>
            <person name="Goeker M."/>
        </authorList>
    </citation>
    <scope>NUCLEOTIDE SEQUENCE</scope>
    <source>
        <strain evidence="2">DSM 26232</strain>
    </source>
</reference>
<evidence type="ECO:0000313" key="3">
    <source>
        <dbReference type="Proteomes" id="UP000823736"/>
    </source>
</evidence>
<dbReference type="Pfam" id="PF02589">
    <property type="entry name" value="LUD_dom"/>
    <property type="match status" value="1"/>
</dbReference>
<gene>
    <name evidence="2" type="ORF">J2753_002270</name>
</gene>
<evidence type="ECO:0000259" key="1">
    <source>
        <dbReference type="Pfam" id="PF02589"/>
    </source>
</evidence>
<dbReference type="InterPro" id="IPR037171">
    <property type="entry name" value="NagB/RpiA_transferase-like"/>
</dbReference>
<dbReference type="InterPro" id="IPR003741">
    <property type="entry name" value="LUD_dom"/>
</dbReference>
<evidence type="ECO:0000313" key="2">
    <source>
        <dbReference type="EMBL" id="MBP1987760.1"/>
    </source>
</evidence>
<dbReference type="PANTHER" id="PTHR43682:SF1">
    <property type="entry name" value="LACTATE UTILIZATION PROTEIN C"/>
    <property type="match status" value="1"/>
</dbReference>
<dbReference type="SUPFAM" id="SSF100950">
    <property type="entry name" value="NagB/RpiA/CoA transferase-like"/>
    <property type="match status" value="1"/>
</dbReference>
<keyword evidence="3" id="KW-1185">Reference proteome</keyword>
<feature type="domain" description="LUD" evidence="1">
    <location>
        <begin position="63"/>
        <end position="165"/>
    </location>
</feature>
<dbReference type="OrthoDB" id="199019at2157"/>
<dbReference type="Gene3D" id="3.40.50.10420">
    <property type="entry name" value="NagB/RpiA/CoA transferase-like"/>
    <property type="match status" value="1"/>
</dbReference>
<proteinExistence type="predicted"/>
<dbReference type="PANTHER" id="PTHR43682">
    <property type="entry name" value="LACTATE UTILIZATION PROTEIN C"/>
    <property type="match status" value="1"/>
</dbReference>